<comment type="subcellular location">
    <subcellularLocation>
        <location evidence="1">Cytoplasm</location>
    </subcellularLocation>
</comment>
<keyword evidence="4" id="KW-0548">Nucleotidyltransferase</keyword>
<dbReference type="GO" id="GO:0003676">
    <property type="term" value="F:nucleic acid binding"/>
    <property type="evidence" value="ECO:0007669"/>
    <property type="project" value="InterPro"/>
</dbReference>
<dbReference type="InterPro" id="IPR004805">
    <property type="entry name" value="DnaE2/DnaE/PolC"/>
</dbReference>
<evidence type="ECO:0000256" key="7">
    <source>
        <dbReference type="ARBA" id="ARBA00049244"/>
    </source>
</evidence>
<reference evidence="12" key="1">
    <citation type="journal article" date="2018" name="Genome Biol.">
        <title>SKESA: strategic k-mer extension for scrupulous assemblies.</title>
        <authorList>
            <person name="Souvorov A."/>
            <person name="Agarwala R."/>
            <person name="Lipman D.J."/>
        </authorList>
    </citation>
    <scope>NUCLEOTIDE SEQUENCE</scope>
    <source>
        <strain evidence="12">HN1000</strain>
    </source>
</reference>
<dbReference type="PANTHER" id="PTHR32294">
    <property type="entry name" value="DNA POLYMERASE III SUBUNIT ALPHA"/>
    <property type="match status" value="1"/>
</dbReference>
<dbReference type="Pfam" id="PF07733">
    <property type="entry name" value="DNA_pol3_alpha"/>
    <property type="match status" value="1"/>
</dbReference>
<dbReference type="GO" id="GO:0003887">
    <property type="term" value="F:DNA-directed DNA polymerase activity"/>
    <property type="evidence" value="ECO:0007669"/>
    <property type="project" value="UniProtKB-KW"/>
</dbReference>
<comment type="catalytic activity">
    <reaction evidence="7">
        <text>DNA(n) + a 2'-deoxyribonucleoside 5'-triphosphate = DNA(n+1) + diphosphate</text>
        <dbReference type="Rhea" id="RHEA:22508"/>
        <dbReference type="Rhea" id="RHEA-COMP:17339"/>
        <dbReference type="Rhea" id="RHEA-COMP:17340"/>
        <dbReference type="ChEBI" id="CHEBI:33019"/>
        <dbReference type="ChEBI" id="CHEBI:61560"/>
        <dbReference type="ChEBI" id="CHEBI:173112"/>
        <dbReference type="EC" id="2.7.7.7"/>
    </reaction>
</comment>
<proteinExistence type="predicted"/>
<keyword evidence="6" id="KW-0239">DNA-directed DNA polymerase</keyword>
<keyword evidence="5" id="KW-0235">DNA replication</keyword>
<name>A0AAN5VTF4_CLODI</name>
<evidence type="ECO:0000259" key="9">
    <source>
        <dbReference type="Pfam" id="PF07733"/>
    </source>
</evidence>
<feature type="domain" description="DNA polymerase III alpha subunit finger" evidence="11">
    <location>
        <begin position="130"/>
        <end position="188"/>
    </location>
</feature>
<feature type="domain" description="DNA polymerase helix-hairpin-helix motif" evidence="10">
    <location>
        <begin position="411"/>
        <end position="498"/>
    </location>
</feature>
<dbReference type="GO" id="GO:0006260">
    <property type="term" value="P:DNA replication"/>
    <property type="evidence" value="ECO:0007669"/>
    <property type="project" value="UniProtKB-KW"/>
</dbReference>
<feature type="domain" description="Bacterial DNA polymerase III alpha subunit NTPase" evidence="9">
    <location>
        <begin position="1"/>
        <end position="127"/>
    </location>
</feature>
<organism evidence="12 13">
    <name type="scientific">Clostridioides difficile</name>
    <name type="common">Peptoclostridium difficile</name>
    <dbReference type="NCBI Taxonomy" id="1496"/>
    <lineage>
        <taxon>Bacteria</taxon>
        <taxon>Bacillati</taxon>
        <taxon>Bacillota</taxon>
        <taxon>Clostridia</taxon>
        <taxon>Peptostreptococcales</taxon>
        <taxon>Peptostreptococcaceae</taxon>
        <taxon>Clostridioides</taxon>
    </lineage>
</organism>
<dbReference type="InterPro" id="IPR004365">
    <property type="entry name" value="NA-bd_OB_tRNA"/>
</dbReference>
<dbReference type="GO" id="GO:0008408">
    <property type="term" value="F:3'-5' exonuclease activity"/>
    <property type="evidence" value="ECO:0007669"/>
    <property type="project" value="InterPro"/>
</dbReference>
<comment type="caution">
    <text evidence="12">The sequence shown here is derived from an EMBL/GenBank/DDBJ whole genome shotgun (WGS) entry which is preliminary data.</text>
</comment>
<evidence type="ECO:0000256" key="1">
    <source>
        <dbReference type="ARBA" id="ARBA00004496"/>
    </source>
</evidence>
<evidence type="ECO:0000259" key="10">
    <source>
        <dbReference type="Pfam" id="PF14579"/>
    </source>
</evidence>
<dbReference type="InterPro" id="IPR029460">
    <property type="entry name" value="DNAPol_HHH"/>
</dbReference>
<dbReference type="CDD" id="cd04485">
    <property type="entry name" value="DnaE_OBF"/>
    <property type="match status" value="1"/>
</dbReference>
<evidence type="ECO:0000256" key="4">
    <source>
        <dbReference type="ARBA" id="ARBA00022695"/>
    </source>
</evidence>
<dbReference type="GO" id="GO:0005737">
    <property type="term" value="C:cytoplasm"/>
    <property type="evidence" value="ECO:0007669"/>
    <property type="project" value="UniProtKB-SubCell"/>
</dbReference>
<evidence type="ECO:0000259" key="11">
    <source>
        <dbReference type="Pfam" id="PF17657"/>
    </source>
</evidence>
<evidence type="ECO:0000259" key="8">
    <source>
        <dbReference type="Pfam" id="PF01336"/>
    </source>
</evidence>
<dbReference type="PANTHER" id="PTHR32294:SF0">
    <property type="entry name" value="DNA POLYMERASE III SUBUNIT ALPHA"/>
    <property type="match status" value="1"/>
</dbReference>
<dbReference type="EMBL" id="DAEPXK010000074">
    <property type="protein sequence ID" value="HBH1544334.1"/>
    <property type="molecule type" value="Genomic_DNA"/>
</dbReference>
<dbReference type="InterPro" id="IPR040982">
    <property type="entry name" value="DNA_pol3_finger"/>
</dbReference>
<protein>
    <recommendedName>
        <fullName evidence="2">DNA-directed DNA polymerase</fullName>
        <ecNumber evidence="2">2.7.7.7</ecNumber>
    </recommendedName>
</protein>
<reference evidence="12" key="2">
    <citation type="submission" date="2021-06" db="EMBL/GenBank/DDBJ databases">
        <authorList>
            <consortium name="NCBI Pathogen Detection Project"/>
        </authorList>
    </citation>
    <scope>NUCLEOTIDE SEQUENCE</scope>
    <source>
        <strain evidence="12">HN1000</strain>
    </source>
</reference>
<keyword evidence="3" id="KW-0808">Transferase</keyword>
<sequence>MGAKGAINDTARIWNKDTRFSSEISKLIPSRPNITIDEALKESTGLKQLYDGNLEVRDIIDKAKKIEGLLKSSGVHACGIIIGREAITNFCPQALVTNRETGKKEWVTQYTMEECESIGLLKMDFLALKTMTILNESIEDINESYGQKLAVNNLPVNDVEVYEHIFKGNTRGVFQIESPGMTGFMKNLFQDVPDFLNSISNSSLTKEQIEKKKEEFGDILFERLIAGISLYRPGPMEEIPNYINNMINPEQIHYDTPELESILKNTYGIIIYQEQVINIVIKLAGFSKGQGDWIRKAMGKKKDEILKEYEPYFIYGSGDAKDKITKKPLNIVGCINNEISEDVAKSTWNKMKDFSKYAFNKSHGGGYSLLSYQTAWISHYYPVIFMKSNLNVYITNTNKCKAFLAYCSRKNITVLPPSINKSNKKFSVENNCIRFGFQGIKNLGCSSELIIKERESERGLFKNFQDFIERMVKYQKTDKRVIENLIFAGALDCFKDSTRKEKLEIIPSILESSKLDKKKNINGQISLFDIEDFSGIKEIVIPKLGEFNKDYLLEKEKEVANIYISAHPLDNFMDLLEKEDIVEIVDLVSEDDEYNNKKDNENYLTDLVGNTIYVAGIVKDVQIKYSKRNKPFYIFNLEDKTGEIKCVCFNKLKNEDNIVEKKKVIVKAELTHNDFGYQLNVLSSENLELKIKKNNSILITGSQNRDEAVKQWKYLKEFVNKNKGNSKVYFEFEEVEYSLKNKLNLSWENLYNLQTVFGENNCKLNISMKNKVHVN</sequence>
<dbReference type="Pfam" id="PF01336">
    <property type="entry name" value="tRNA_anti-codon"/>
    <property type="match status" value="1"/>
</dbReference>
<evidence type="ECO:0000313" key="12">
    <source>
        <dbReference type="EMBL" id="HBH1544334.1"/>
    </source>
</evidence>
<dbReference type="InterPro" id="IPR011708">
    <property type="entry name" value="DNA_pol3_alpha_NTPase_dom"/>
</dbReference>
<dbReference type="AlphaFoldDB" id="A0AAN5VTF4"/>
<gene>
    <name evidence="12" type="ORF">KRM00_003883</name>
</gene>
<dbReference type="Pfam" id="PF17657">
    <property type="entry name" value="DNA_pol3_finger"/>
    <property type="match status" value="2"/>
</dbReference>
<feature type="domain" description="DNA polymerase III alpha subunit finger" evidence="11">
    <location>
        <begin position="221"/>
        <end position="316"/>
    </location>
</feature>
<evidence type="ECO:0000313" key="13">
    <source>
        <dbReference type="Proteomes" id="UP000878956"/>
    </source>
</evidence>
<evidence type="ECO:0000256" key="6">
    <source>
        <dbReference type="ARBA" id="ARBA00022932"/>
    </source>
</evidence>
<evidence type="ECO:0000256" key="5">
    <source>
        <dbReference type="ARBA" id="ARBA00022705"/>
    </source>
</evidence>
<dbReference type="EC" id="2.7.7.7" evidence="2"/>
<evidence type="ECO:0000256" key="3">
    <source>
        <dbReference type="ARBA" id="ARBA00022679"/>
    </source>
</evidence>
<dbReference type="Pfam" id="PF14579">
    <property type="entry name" value="HHH_6"/>
    <property type="match status" value="1"/>
</dbReference>
<evidence type="ECO:0000256" key="2">
    <source>
        <dbReference type="ARBA" id="ARBA00012417"/>
    </source>
</evidence>
<dbReference type="Proteomes" id="UP000878956">
    <property type="component" value="Unassembled WGS sequence"/>
</dbReference>
<feature type="domain" description="OB" evidence="8">
    <location>
        <begin position="614"/>
        <end position="683"/>
    </location>
</feature>
<accession>A0AAN5VTF4</accession>